<evidence type="ECO:0000313" key="2">
    <source>
        <dbReference type="Proteomes" id="UP000032427"/>
    </source>
</evidence>
<dbReference type="KEGG" id="awd:AWOD_I_0217"/>
<dbReference type="PATRIC" id="fig|80852.17.peg.223"/>
<reference evidence="2" key="1">
    <citation type="submission" date="2014-09" db="EMBL/GenBank/DDBJ databases">
        <authorList>
            <person name="Hjerde E."/>
        </authorList>
    </citation>
    <scope>NUCLEOTIDE SEQUENCE [LARGE SCALE GENOMIC DNA]</scope>
    <source>
        <strain evidence="2">06/09/139</strain>
    </source>
</reference>
<dbReference type="EMBL" id="LN554846">
    <property type="protein sequence ID" value="CED70312.1"/>
    <property type="molecule type" value="Genomic_DNA"/>
</dbReference>
<dbReference type="GeneID" id="28539746"/>
<proteinExistence type="predicted"/>
<accession>A0A090IJF5</accession>
<evidence type="ECO:0000313" key="1">
    <source>
        <dbReference type="EMBL" id="CED70312.1"/>
    </source>
</evidence>
<gene>
    <name evidence="1" type="ORF">AWOD_I_0217</name>
</gene>
<dbReference type="HOGENOM" id="CLU_620604_0_0_6"/>
<dbReference type="STRING" id="80852.AWOD_I_0217"/>
<dbReference type="Proteomes" id="UP000032427">
    <property type="component" value="Chromosome 1"/>
</dbReference>
<dbReference type="AlphaFoldDB" id="A0A090IJF5"/>
<dbReference type="OrthoDB" id="5243588at2"/>
<keyword evidence="2" id="KW-1185">Reference proteome</keyword>
<organism evidence="1 2">
    <name type="scientific">Aliivibrio wodanis</name>
    <dbReference type="NCBI Taxonomy" id="80852"/>
    <lineage>
        <taxon>Bacteria</taxon>
        <taxon>Pseudomonadati</taxon>
        <taxon>Pseudomonadota</taxon>
        <taxon>Gammaproteobacteria</taxon>
        <taxon>Vibrionales</taxon>
        <taxon>Vibrionaceae</taxon>
        <taxon>Aliivibrio</taxon>
    </lineage>
</organism>
<name>A0A090IJF5_9GAMM</name>
<protein>
    <recommendedName>
        <fullName evidence="3">AlgX/AlgJ SGNH hydrolase-like domain-containing protein</fullName>
    </recommendedName>
</protein>
<evidence type="ECO:0008006" key="3">
    <source>
        <dbReference type="Google" id="ProtNLM"/>
    </source>
</evidence>
<sequence length="441" mass="50502">MGTNIVKRPQALGIIDRVSDKTLSGWLMPYDLTPIIKKNIRVFIRGKENKVKLTCHERVDLNKFKDDNQFGCMLKFDTEITLDDLQHMSVFYYFAQQFIEITLHVSLFEAKVDKVSKIQNRLSLEFEFYRADIPRSEEIIAEINDELFRSDPIPVGTLSEDKVAVVGHQNYLFLSGGSNNVDEMYSTEASSQVVEQWHKVIDSRRQALELLGVNYLQLLIPEKQTLLPQYYTRDIKVPSDLYNKVSSHPVVVDTLNELKGYADKSFYKVDSHINTQGAWCVFNACLKALNLEPLENVKLHKANPIAGDLANKLYPGVSALLDNVSQIPSNLFEYKCHISNLPESKPTVVQQSVPEGGGHIGRTITWINPQAQFKKKVLVFGNSFFDFGSQQEHMSWWFAHYFSEFQFVWTPDVDLELVKKVQPDIVIAQTIERFLPICPDC</sequence>